<feature type="non-terminal residue" evidence="1">
    <location>
        <position position="1"/>
    </location>
</feature>
<organism evidence="1 2">
    <name type="scientific">Amblyomma americanum</name>
    <name type="common">Lone star tick</name>
    <dbReference type="NCBI Taxonomy" id="6943"/>
    <lineage>
        <taxon>Eukaryota</taxon>
        <taxon>Metazoa</taxon>
        <taxon>Ecdysozoa</taxon>
        <taxon>Arthropoda</taxon>
        <taxon>Chelicerata</taxon>
        <taxon>Arachnida</taxon>
        <taxon>Acari</taxon>
        <taxon>Parasitiformes</taxon>
        <taxon>Ixodida</taxon>
        <taxon>Ixodoidea</taxon>
        <taxon>Ixodidae</taxon>
        <taxon>Amblyomminae</taxon>
        <taxon>Amblyomma</taxon>
    </lineage>
</organism>
<proteinExistence type="predicted"/>
<protein>
    <submittedName>
        <fullName evidence="1">Uncharacterized protein</fullName>
    </submittedName>
</protein>
<comment type="caution">
    <text evidence="1">The sequence shown here is derived from an EMBL/GenBank/DDBJ whole genome shotgun (WGS) entry which is preliminary data.</text>
</comment>
<accession>A0AAQ4DA04</accession>
<dbReference type="EMBL" id="JARKHS020033193">
    <property type="protein sequence ID" value="KAK8759294.1"/>
    <property type="molecule type" value="Genomic_DNA"/>
</dbReference>
<evidence type="ECO:0000313" key="1">
    <source>
        <dbReference type="EMBL" id="KAK8759294.1"/>
    </source>
</evidence>
<dbReference type="Proteomes" id="UP001321473">
    <property type="component" value="Unassembled WGS sequence"/>
</dbReference>
<reference evidence="1 2" key="1">
    <citation type="journal article" date="2023" name="Arcadia Sci">
        <title>De novo assembly of a long-read Amblyomma americanum tick genome.</title>
        <authorList>
            <person name="Chou S."/>
            <person name="Poskanzer K.E."/>
            <person name="Rollins M."/>
            <person name="Thuy-Boun P.S."/>
        </authorList>
    </citation>
    <scope>NUCLEOTIDE SEQUENCE [LARGE SCALE GENOMIC DNA]</scope>
    <source>
        <strain evidence="1">F_SG_1</strain>
        <tissue evidence="1">Salivary glands</tissue>
    </source>
</reference>
<name>A0AAQ4DA04_AMBAM</name>
<keyword evidence="2" id="KW-1185">Reference proteome</keyword>
<gene>
    <name evidence="1" type="ORF">V5799_003074</name>
</gene>
<sequence length="111" mass="12454">FPDDTAFPSVVQVELGRCFFPSEAARLQHASGQKITHRIPGYSEKKVSAYLDHEFKRIFRLSRGMAEALTTRFEQSPFFPTVVQGRRQISAGKTVLVTLADTGLQESICYS</sequence>
<evidence type="ECO:0000313" key="2">
    <source>
        <dbReference type="Proteomes" id="UP001321473"/>
    </source>
</evidence>
<dbReference type="AlphaFoldDB" id="A0AAQ4DA04"/>